<evidence type="ECO:0000313" key="12">
    <source>
        <dbReference type="Proteomes" id="UP001525890"/>
    </source>
</evidence>
<evidence type="ECO:0000259" key="9">
    <source>
        <dbReference type="PROSITE" id="PS51192"/>
    </source>
</evidence>
<dbReference type="EMBL" id="JAMXFF010000027">
    <property type="protein sequence ID" value="MCT7968105.1"/>
    <property type="molecule type" value="Genomic_DNA"/>
</dbReference>
<evidence type="ECO:0000256" key="3">
    <source>
        <dbReference type="ARBA" id="ARBA00022723"/>
    </source>
</evidence>
<organism evidence="11 12">
    <name type="scientific">Laspinema palackyanum D2a</name>
    <dbReference type="NCBI Taxonomy" id="2953684"/>
    <lineage>
        <taxon>Bacteria</taxon>
        <taxon>Bacillati</taxon>
        <taxon>Cyanobacteriota</taxon>
        <taxon>Cyanophyceae</taxon>
        <taxon>Oscillatoriophycideae</taxon>
        <taxon>Oscillatoriales</taxon>
        <taxon>Laspinemataceae</taxon>
        <taxon>Laspinema</taxon>
        <taxon>Laspinema palackyanum</taxon>
    </lineage>
</organism>
<dbReference type="GO" id="GO:0004519">
    <property type="term" value="F:endonuclease activity"/>
    <property type="evidence" value="ECO:0007669"/>
    <property type="project" value="UniProtKB-KW"/>
</dbReference>
<dbReference type="Pfam" id="PF22590">
    <property type="entry name" value="Cas3-like_C_2"/>
    <property type="match status" value="1"/>
</dbReference>
<keyword evidence="4" id="KW-0547">Nucleotide-binding</keyword>
<comment type="similarity">
    <text evidence="2">In the central section; belongs to the CRISPR-associated helicase Cas3 family.</text>
</comment>
<evidence type="ECO:0000256" key="8">
    <source>
        <dbReference type="ARBA" id="ARBA00023118"/>
    </source>
</evidence>
<dbReference type="SUPFAM" id="SSF52540">
    <property type="entry name" value="P-loop containing nucleoside triphosphate hydrolases"/>
    <property type="match status" value="1"/>
</dbReference>
<dbReference type="RefSeq" id="WP_368007648.1">
    <property type="nucleotide sequence ID" value="NZ_JAMXFF010000027.1"/>
</dbReference>
<keyword evidence="3" id="KW-0479">Metal-binding</keyword>
<dbReference type="Gene3D" id="3.40.50.300">
    <property type="entry name" value="P-loop containing nucleotide triphosphate hydrolases"/>
    <property type="match status" value="2"/>
</dbReference>
<keyword evidence="8" id="KW-0051">Antiviral defense</keyword>
<proteinExistence type="inferred from homology"/>
<name>A0ABT2MTN8_9CYAN</name>
<evidence type="ECO:0000256" key="1">
    <source>
        <dbReference type="ARBA" id="ARBA00006847"/>
    </source>
</evidence>
<dbReference type="NCBIfam" id="TIGR01596">
    <property type="entry name" value="cas3_HD"/>
    <property type="match status" value="1"/>
</dbReference>
<keyword evidence="11" id="KW-0540">Nuclease</keyword>
<accession>A0ABT2MTN8</accession>
<dbReference type="SMART" id="SM00487">
    <property type="entry name" value="DEXDc"/>
    <property type="match status" value="1"/>
</dbReference>
<evidence type="ECO:0000256" key="5">
    <source>
        <dbReference type="ARBA" id="ARBA00022801"/>
    </source>
</evidence>
<evidence type="ECO:0000256" key="6">
    <source>
        <dbReference type="ARBA" id="ARBA00022806"/>
    </source>
</evidence>
<feature type="domain" description="HD Cas3-type" evidence="10">
    <location>
        <begin position="13"/>
        <end position="174"/>
    </location>
</feature>
<dbReference type="InterPro" id="IPR027417">
    <property type="entry name" value="P-loop_NTPase"/>
</dbReference>
<protein>
    <submittedName>
        <fullName evidence="11">CRISPR-associated endonuclease Cas3</fullName>
    </submittedName>
</protein>
<evidence type="ECO:0000259" key="10">
    <source>
        <dbReference type="PROSITE" id="PS51643"/>
    </source>
</evidence>
<sequence>MTIHQPFLSRPRIADRAHSLKDHLLAVGQQTTDRLPEDYKRLGAIAGWLHDLGKLHPDIQTAFEKLSRGEKNERLPPHAIYGAMLFPDILELALPIAGHHRGLYDVSNSGDRPCFTQICDDFFSSPDEVALLETMKAWANQELDPLTPPPHEGSLSREMATRMIFSALVDSDRLDVARFEGQQVDFTYPAIELLCHQLTSFQERLIATAEPTPTNRVRAEIYREAIQQARSPRGFFRLTAPTGGGKTLTMLSAALEHCNRHQMDGVIIVPPLTTIIEQSAQVYRDILGDAVLEVHSNFDQDSLEHSQQNTYKILSQRWDSPVVVSSSVQFFESLFANHPRKCRKVHQYQNRVIILDEVQSLPIGLLDPILFALRQLVEEWGCSVFLCSATQPAFEKLPGFKAGIQELVPTEFVKNHFQTLQRVDYEFLPQPLNWEAIADMASGFKNAVFVVNTKADAARGFLTLRDRFGEDCLYHLSTTMCMAHRRLVLAEVKAKLSRGSRVYLVSTQIIEAGVDVDFEYGFRQWAGLDAIAQTAGRVNRNGKRSTGTLFVFELEDASKVSKDYQFRINVAKSLGSTNLHDPATFGEYFKRLHGGIRDKRDEFGIQKLRQQWKFEAVANRFKIIEPDGDRVSAIVEFDDQARSLIHSLLEGVKVPFTRLQPYIVSVRKKDCVQVQSLFTQEDSDLVIWQGDYHQSLGISAVVDPT</sequence>
<gene>
    <name evidence="11" type="ORF">NG799_17470</name>
</gene>
<comment type="similarity">
    <text evidence="1">In the N-terminal section; belongs to the CRISPR-associated nuclease Cas3-HD family.</text>
</comment>
<dbReference type="InterPro" id="IPR011545">
    <property type="entry name" value="DEAD/DEAH_box_helicase_dom"/>
</dbReference>
<dbReference type="CDD" id="cd17930">
    <property type="entry name" value="DEXHc_cas3"/>
    <property type="match status" value="1"/>
</dbReference>
<evidence type="ECO:0000256" key="7">
    <source>
        <dbReference type="ARBA" id="ARBA00022840"/>
    </source>
</evidence>
<keyword evidence="12" id="KW-1185">Reference proteome</keyword>
<keyword evidence="7" id="KW-0067">ATP-binding</keyword>
<comment type="caution">
    <text evidence="11">The sequence shown here is derived from an EMBL/GenBank/DDBJ whole genome shotgun (WGS) entry which is preliminary data.</text>
</comment>
<keyword evidence="5" id="KW-0378">Hydrolase</keyword>
<keyword evidence="6" id="KW-0347">Helicase</keyword>
<dbReference type="Gene3D" id="1.10.3210.30">
    <property type="match status" value="1"/>
</dbReference>
<reference evidence="11 12" key="1">
    <citation type="journal article" date="2022" name="Front. Microbiol.">
        <title>High genomic differentiation and limited gene flow indicate recent cryptic speciation within the genus Laspinema (cyanobacteria).</title>
        <authorList>
            <person name="Stanojkovic A."/>
            <person name="Skoupy S."/>
            <person name="Skaloud P."/>
            <person name="Dvorak P."/>
        </authorList>
    </citation>
    <scope>NUCLEOTIDE SEQUENCE [LARGE SCALE GENOMIC DNA]</scope>
    <source>
        <strain evidence="11 12">D2a</strain>
    </source>
</reference>
<evidence type="ECO:0000256" key="2">
    <source>
        <dbReference type="ARBA" id="ARBA00009046"/>
    </source>
</evidence>
<dbReference type="InterPro" id="IPR006483">
    <property type="entry name" value="CRISPR-assoc_Cas3_HD"/>
</dbReference>
<dbReference type="InterPro" id="IPR014001">
    <property type="entry name" value="Helicase_ATP-bd"/>
</dbReference>
<dbReference type="InterPro" id="IPR038257">
    <property type="entry name" value="CRISPR-assoc_Cas3_HD_sf"/>
</dbReference>
<evidence type="ECO:0000313" key="11">
    <source>
        <dbReference type="EMBL" id="MCT7968105.1"/>
    </source>
</evidence>
<keyword evidence="11" id="KW-0255">Endonuclease</keyword>
<dbReference type="InterPro" id="IPR054712">
    <property type="entry name" value="Cas3-like_dom"/>
</dbReference>
<dbReference type="CDD" id="cd09641">
    <property type="entry name" value="Cas3''_I"/>
    <property type="match status" value="1"/>
</dbReference>
<feature type="domain" description="Helicase ATP-binding" evidence="9">
    <location>
        <begin position="238"/>
        <end position="409"/>
    </location>
</feature>
<dbReference type="Pfam" id="PF00270">
    <property type="entry name" value="DEAD"/>
    <property type="match status" value="1"/>
</dbReference>
<dbReference type="PROSITE" id="PS51643">
    <property type="entry name" value="HD_CAS3"/>
    <property type="match status" value="1"/>
</dbReference>
<dbReference type="Proteomes" id="UP001525890">
    <property type="component" value="Unassembled WGS sequence"/>
</dbReference>
<evidence type="ECO:0000256" key="4">
    <source>
        <dbReference type="ARBA" id="ARBA00022741"/>
    </source>
</evidence>
<dbReference type="PROSITE" id="PS51192">
    <property type="entry name" value="HELICASE_ATP_BIND_1"/>
    <property type="match status" value="1"/>
</dbReference>